<dbReference type="EMBL" id="LCQQ01000069">
    <property type="protein sequence ID" value="KKW18995.1"/>
    <property type="molecule type" value="Genomic_DNA"/>
</dbReference>
<dbReference type="GO" id="GO:0022625">
    <property type="term" value="C:cytosolic large ribosomal subunit"/>
    <property type="evidence" value="ECO:0007669"/>
    <property type="project" value="TreeGrafter"/>
</dbReference>
<dbReference type="GO" id="GO:0003735">
    <property type="term" value="F:structural constituent of ribosome"/>
    <property type="evidence" value="ECO:0007669"/>
    <property type="project" value="InterPro"/>
</dbReference>
<dbReference type="GO" id="GO:0006412">
    <property type="term" value="P:translation"/>
    <property type="evidence" value="ECO:0007669"/>
    <property type="project" value="InterPro"/>
</dbReference>
<gene>
    <name evidence="5" type="ORF">UY61_C0069G0004</name>
</gene>
<comment type="function">
    <text evidence="4">This protein is located at the 30S-50S ribosomal subunit interface and may play a role in the structure and function of the aminoacyl-tRNA binding site.</text>
</comment>
<dbReference type="SUPFAM" id="SSF50104">
    <property type="entry name" value="Translation proteins SH3-like domain"/>
    <property type="match status" value="1"/>
</dbReference>
<sequence>MITEEILKKIKPGAKVKVFSAVGGSASGGEGSISPFEGLVLARKHGKETGATFTVRANVAGVGVEKVFPINVPTITKIEILSSPKKVHRSKLYFVRGMAGHRVRRKIGVSV</sequence>
<reference evidence="5 6" key="1">
    <citation type="journal article" date="2015" name="Nature">
        <title>rRNA introns, odd ribosomes, and small enigmatic genomes across a large radiation of phyla.</title>
        <authorList>
            <person name="Brown C.T."/>
            <person name="Hug L.A."/>
            <person name="Thomas B.C."/>
            <person name="Sharon I."/>
            <person name="Castelle C.J."/>
            <person name="Singh A."/>
            <person name="Wilkins M.J."/>
            <person name="Williams K.H."/>
            <person name="Banfield J.F."/>
        </authorList>
    </citation>
    <scope>NUCLEOTIDE SEQUENCE [LARGE SCALE GENOMIC DNA]</scope>
</reference>
<dbReference type="Proteomes" id="UP000034201">
    <property type="component" value="Unassembled WGS sequence"/>
</dbReference>
<keyword evidence="2 5" id="KW-0689">Ribosomal protein</keyword>
<organism evidence="5 6">
    <name type="scientific">Candidatus Adlerbacteria bacterium GW2011_GWC1_50_9</name>
    <dbReference type="NCBI Taxonomy" id="1618608"/>
    <lineage>
        <taxon>Bacteria</taxon>
        <taxon>Candidatus Adleribacteriota</taxon>
    </lineage>
</organism>
<evidence type="ECO:0000256" key="3">
    <source>
        <dbReference type="ARBA" id="ARBA00023274"/>
    </source>
</evidence>
<evidence type="ECO:0000313" key="5">
    <source>
        <dbReference type="EMBL" id="KKW18995.1"/>
    </source>
</evidence>
<dbReference type="Pfam" id="PF01245">
    <property type="entry name" value="Ribosomal_L19"/>
    <property type="match status" value="1"/>
</dbReference>
<dbReference type="PRINTS" id="PR00061">
    <property type="entry name" value="RIBOSOMALL19"/>
</dbReference>
<dbReference type="Gene3D" id="2.30.30.790">
    <property type="match status" value="1"/>
</dbReference>
<dbReference type="AlphaFoldDB" id="A0A0G1WK39"/>
<comment type="similarity">
    <text evidence="1 4">Belongs to the bacterial ribosomal protein bL19 family.</text>
</comment>
<dbReference type="PANTHER" id="PTHR15680:SF9">
    <property type="entry name" value="LARGE RIBOSOMAL SUBUNIT PROTEIN BL19M"/>
    <property type="match status" value="1"/>
</dbReference>
<keyword evidence="3 4" id="KW-0687">Ribonucleoprotein</keyword>
<dbReference type="InterPro" id="IPR001857">
    <property type="entry name" value="Ribosomal_bL19"/>
</dbReference>
<dbReference type="InterPro" id="IPR038657">
    <property type="entry name" value="Ribosomal_bL19_sf"/>
</dbReference>
<dbReference type="InterPro" id="IPR008991">
    <property type="entry name" value="Translation_prot_SH3-like_sf"/>
</dbReference>
<protein>
    <recommendedName>
        <fullName evidence="4">50S ribosomal protein L19</fullName>
    </recommendedName>
</protein>
<evidence type="ECO:0000313" key="6">
    <source>
        <dbReference type="Proteomes" id="UP000034201"/>
    </source>
</evidence>
<accession>A0A0G1WK39</accession>
<proteinExistence type="inferred from homology"/>
<evidence type="ECO:0000256" key="2">
    <source>
        <dbReference type="ARBA" id="ARBA00022980"/>
    </source>
</evidence>
<comment type="caution">
    <text evidence="5">The sequence shown here is derived from an EMBL/GenBank/DDBJ whole genome shotgun (WGS) entry which is preliminary data.</text>
</comment>
<evidence type="ECO:0000256" key="1">
    <source>
        <dbReference type="ARBA" id="ARBA00005781"/>
    </source>
</evidence>
<name>A0A0G1WK39_9BACT</name>
<evidence type="ECO:0000256" key="4">
    <source>
        <dbReference type="RuleBase" id="RU000559"/>
    </source>
</evidence>
<dbReference type="PANTHER" id="PTHR15680">
    <property type="entry name" value="RIBOSOMAL PROTEIN L19"/>
    <property type="match status" value="1"/>
</dbReference>